<dbReference type="AlphaFoldDB" id="W0V1F3"/>
<feature type="chain" id="PRO_5004798020" description="Lipoprotein" evidence="1">
    <location>
        <begin position="22"/>
        <end position="114"/>
    </location>
</feature>
<dbReference type="KEGG" id="jag:GJA_1051"/>
<evidence type="ECO:0008006" key="4">
    <source>
        <dbReference type="Google" id="ProtNLM"/>
    </source>
</evidence>
<accession>W0V1F3</accession>
<gene>
    <name evidence="2" type="ORF">GJA_1051</name>
</gene>
<dbReference type="Gene3D" id="1.20.120.20">
    <property type="entry name" value="Apolipoprotein"/>
    <property type="match status" value="1"/>
</dbReference>
<reference evidence="2 3" key="1">
    <citation type="journal article" date="2015" name="Genome Announc.">
        <title>Genome Sequence of Mushroom Soft-Rot Pathogen Janthinobacterium agaricidamnosum.</title>
        <authorList>
            <person name="Graupner K."/>
            <person name="Lackner G."/>
            <person name="Hertweck C."/>
        </authorList>
    </citation>
    <scope>NUCLEOTIDE SEQUENCE [LARGE SCALE GENOMIC DNA]</scope>
    <source>
        <strain evidence="3">NBRC 102515 / DSM 9628</strain>
    </source>
</reference>
<dbReference type="OrthoDB" id="8779387at2"/>
<dbReference type="HOGENOM" id="CLU_2287709_0_0_4"/>
<dbReference type="STRING" id="1349767.GJA_1051"/>
<protein>
    <recommendedName>
        <fullName evidence="4">Lipoprotein</fullName>
    </recommendedName>
</protein>
<feature type="signal peptide" evidence="1">
    <location>
        <begin position="1"/>
        <end position="21"/>
    </location>
</feature>
<keyword evidence="1" id="KW-0732">Signal</keyword>
<dbReference type="RefSeq" id="WP_038489377.1">
    <property type="nucleotide sequence ID" value="NZ_BCTH01000029.1"/>
</dbReference>
<dbReference type="PROSITE" id="PS51257">
    <property type="entry name" value="PROKAR_LIPOPROTEIN"/>
    <property type="match status" value="1"/>
</dbReference>
<dbReference type="eggNOG" id="ENOG5032602">
    <property type="taxonomic scope" value="Bacteria"/>
</dbReference>
<sequence length="114" mass="11807">MKASKKVMALLAAGLMVVSLAACQKKDDVTDKGPAETAGQKIDETAAKANQEIKDAADKASTELHNTAQETGAKIDQAGEDASKKLNDAAEKVGAKVEAAGQKIQDDAAARKQQ</sequence>
<dbReference type="Proteomes" id="UP000027604">
    <property type="component" value="Chromosome I"/>
</dbReference>
<dbReference type="EMBL" id="HG322949">
    <property type="protein sequence ID" value="CDG81706.1"/>
    <property type="molecule type" value="Genomic_DNA"/>
</dbReference>
<evidence type="ECO:0000313" key="2">
    <source>
        <dbReference type="EMBL" id="CDG81706.1"/>
    </source>
</evidence>
<evidence type="ECO:0000313" key="3">
    <source>
        <dbReference type="Proteomes" id="UP000027604"/>
    </source>
</evidence>
<organism evidence="2 3">
    <name type="scientific">Janthinobacterium agaricidamnosum NBRC 102515 = DSM 9628</name>
    <dbReference type="NCBI Taxonomy" id="1349767"/>
    <lineage>
        <taxon>Bacteria</taxon>
        <taxon>Pseudomonadati</taxon>
        <taxon>Pseudomonadota</taxon>
        <taxon>Betaproteobacteria</taxon>
        <taxon>Burkholderiales</taxon>
        <taxon>Oxalobacteraceae</taxon>
        <taxon>Janthinobacterium</taxon>
    </lineage>
</organism>
<keyword evidence="3" id="KW-1185">Reference proteome</keyword>
<evidence type="ECO:0000256" key="1">
    <source>
        <dbReference type="SAM" id="SignalP"/>
    </source>
</evidence>
<proteinExistence type="predicted"/>
<name>W0V1F3_9BURK</name>
<dbReference type="PATRIC" id="fig|1349767.4.peg.2779"/>